<proteinExistence type="predicted"/>
<reference evidence="2 3" key="1">
    <citation type="journal article" date="2012" name="J. Am. Chem. Soc.">
        <title>Bacterial biosynthesis and maturation of the didemnin anti-cancer agents.</title>
        <authorList>
            <person name="Xu Y."/>
            <person name="Kersten R.D."/>
            <person name="Nam S.J."/>
            <person name="Lu L."/>
            <person name="Al-Suwailem A.M."/>
            <person name="Zheng H."/>
            <person name="Fenical W."/>
            <person name="Dorrestein P.C."/>
            <person name="Moore B.S."/>
            <person name="Qian P.Y."/>
        </authorList>
    </citation>
    <scope>NUCLEOTIDE SEQUENCE [LARGE SCALE GENOMIC DNA]</scope>
    <source>
        <strain evidence="2 3">KA081020-065</strain>
    </source>
</reference>
<sequence length="56" mass="5949">MDMNKPEMTASPAHPALPRNTDLLPWAAPVLGVYNATPLTQGISNVSDDGFISTHS</sequence>
<dbReference type="EMBL" id="CP003237">
    <property type="protein sequence ID" value="AFK55451.1"/>
    <property type="molecule type" value="Genomic_DNA"/>
</dbReference>
<accession>I3TRR3</accession>
<dbReference type="AlphaFoldDB" id="I3TRR3"/>
<organism evidence="2 3">
    <name type="scientific">Tistrella mobilis (strain KA081020-065)</name>
    <dbReference type="NCBI Taxonomy" id="1110502"/>
    <lineage>
        <taxon>Bacteria</taxon>
        <taxon>Pseudomonadati</taxon>
        <taxon>Pseudomonadota</taxon>
        <taxon>Alphaproteobacteria</taxon>
        <taxon>Geminicoccales</taxon>
        <taxon>Geminicoccaceae</taxon>
        <taxon>Tistrella</taxon>
    </lineage>
</organism>
<evidence type="ECO:0000313" key="3">
    <source>
        <dbReference type="Proteomes" id="UP000005258"/>
    </source>
</evidence>
<keyword evidence="3" id="KW-1185">Reference proteome</keyword>
<evidence type="ECO:0000256" key="1">
    <source>
        <dbReference type="SAM" id="MobiDB-lite"/>
    </source>
</evidence>
<geneLocation type="plasmid" evidence="2 3">
    <name>pTM1</name>
</geneLocation>
<protein>
    <submittedName>
        <fullName evidence="2">Uncharacterized protein</fullName>
    </submittedName>
</protein>
<name>I3TRR3_TISMK</name>
<gene>
    <name evidence="2" type="ordered locus">TMO_a0048</name>
</gene>
<dbReference type="Proteomes" id="UP000005258">
    <property type="component" value="Plasmid pTM1"/>
</dbReference>
<dbReference type="KEGG" id="tmo:TMO_a0048"/>
<keyword evidence="2" id="KW-0614">Plasmid</keyword>
<feature type="region of interest" description="Disordered" evidence="1">
    <location>
        <begin position="1"/>
        <end position="21"/>
    </location>
</feature>
<dbReference type="HOGENOM" id="CLU_3012893_0_0_5"/>
<evidence type="ECO:0000313" key="2">
    <source>
        <dbReference type="EMBL" id="AFK55451.1"/>
    </source>
</evidence>